<evidence type="ECO:0000313" key="5">
    <source>
        <dbReference type="EMBL" id="MDW2800463.1"/>
    </source>
</evidence>
<dbReference type="SUPFAM" id="SSF56214">
    <property type="entry name" value="4'-phosphopantetheinyl transferase"/>
    <property type="match status" value="2"/>
</dbReference>
<keyword evidence="2 5" id="KW-0808">Transferase</keyword>
<evidence type="ECO:0000259" key="4">
    <source>
        <dbReference type="Pfam" id="PF22624"/>
    </source>
</evidence>
<comment type="caution">
    <text evidence="5">The sequence shown here is derived from an EMBL/GenBank/DDBJ whole genome shotgun (WGS) entry which is preliminary data.</text>
</comment>
<gene>
    <name evidence="5" type="ORF">RZO55_23115</name>
</gene>
<dbReference type="Pfam" id="PF22624">
    <property type="entry name" value="AASDHPPT_N"/>
    <property type="match status" value="1"/>
</dbReference>
<dbReference type="Gene3D" id="3.90.470.20">
    <property type="entry name" value="4'-phosphopantetheinyl transferase domain"/>
    <property type="match status" value="2"/>
</dbReference>
<sequence length="231" mass="26479">MMKQAYDLYLFSCNNINSSILNNFIQLLSQERQKKAIKYRHEIDTTRTVCGEMLLRYGLSKRSGSALPETPLQFTYNSYGKPILPDYPDIFFNISHSGDWVACAVSDSEIGIDIEQISLGMDLDIANHYFHEKEIQLINSVTVPESYHYFFQFWTAKESYLKCIGKGLGEPLNNFYVSEKTIILENKITPYHINFYKTSVNYVLSVCCTSSFIAPASPSYVSIEDILQNFS</sequence>
<dbReference type="EMBL" id="JAWONS010000324">
    <property type="protein sequence ID" value="MDW2800463.1"/>
    <property type="molecule type" value="Genomic_DNA"/>
</dbReference>
<dbReference type="PANTHER" id="PTHR12215:SF10">
    <property type="entry name" value="L-AMINOADIPATE-SEMIALDEHYDE DEHYDROGENASE-PHOSPHOPANTETHEINYL TRANSFERASE"/>
    <property type="match status" value="1"/>
</dbReference>
<name>A0ABU4GS45_9CLOT</name>
<feature type="domain" description="4'-phosphopantetheinyl transferase N-terminal" evidence="4">
    <location>
        <begin position="22"/>
        <end position="105"/>
    </location>
</feature>
<evidence type="ECO:0000259" key="3">
    <source>
        <dbReference type="Pfam" id="PF01648"/>
    </source>
</evidence>
<dbReference type="InterPro" id="IPR050559">
    <property type="entry name" value="P-Pant_transferase_sf"/>
</dbReference>
<organism evidence="5 6">
    <name type="scientific">Clostridium boliviensis</name>
    <dbReference type="NCBI Taxonomy" id="318465"/>
    <lineage>
        <taxon>Bacteria</taxon>
        <taxon>Bacillati</taxon>
        <taxon>Bacillota</taxon>
        <taxon>Clostridia</taxon>
        <taxon>Eubacteriales</taxon>
        <taxon>Clostridiaceae</taxon>
        <taxon>Clostridium</taxon>
    </lineage>
</organism>
<dbReference type="PANTHER" id="PTHR12215">
    <property type="entry name" value="PHOSPHOPANTETHEINE TRANSFERASE"/>
    <property type="match status" value="1"/>
</dbReference>
<comment type="similarity">
    <text evidence="1">Belongs to the P-Pant transferase superfamily. Gsp/Sfp/HetI/AcpT family.</text>
</comment>
<evidence type="ECO:0000256" key="1">
    <source>
        <dbReference type="ARBA" id="ARBA00010990"/>
    </source>
</evidence>
<dbReference type="Pfam" id="PF01648">
    <property type="entry name" value="ACPS"/>
    <property type="match status" value="1"/>
</dbReference>
<dbReference type="Proteomes" id="UP001276854">
    <property type="component" value="Unassembled WGS sequence"/>
</dbReference>
<evidence type="ECO:0000256" key="2">
    <source>
        <dbReference type="ARBA" id="ARBA00022679"/>
    </source>
</evidence>
<reference evidence="5 6" key="1">
    <citation type="submission" date="2023-10" db="EMBL/GenBank/DDBJ databases">
        <title>A novel Glycoside Hydrolase 43-Like Enzyme from Clostrdium boliviensis is an Endo-xylanase, and a Candidate for Xylooligosaccharides Production from Different Xylan Substrates.</title>
        <authorList>
            <person name="Alvarez M.T."/>
            <person name="Rocabado-Villegas L.R."/>
            <person name="Salas-Veizaga D.M."/>
            <person name="Linares-Pasten J.A."/>
            <person name="Gudmundsdottir E.E."/>
            <person name="Hreggvidsson G.O."/>
            <person name="Adlercreutz P."/>
            <person name="Nordberg Karlsson E."/>
        </authorList>
    </citation>
    <scope>NUCLEOTIDE SEQUENCE [LARGE SCALE GENOMIC DNA]</scope>
    <source>
        <strain evidence="5 6">E-1</strain>
    </source>
</reference>
<dbReference type="RefSeq" id="WP_318066622.1">
    <property type="nucleotide sequence ID" value="NZ_JAWONS010000324.1"/>
</dbReference>
<evidence type="ECO:0000313" key="6">
    <source>
        <dbReference type="Proteomes" id="UP001276854"/>
    </source>
</evidence>
<dbReference type="GO" id="GO:0016740">
    <property type="term" value="F:transferase activity"/>
    <property type="evidence" value="ECO:0007669"/>
    <property type="project" value="UniProtKB-KW"/>
</dbReference>
<dbReference type="InterPro" id="IPR037143">
    <property type="entry name" value="4-PPantetheinyl_Trfase_dom_sf"/>
</dbReference>
<proteinExistence type="inferred from homology"/>
<keyword evidence="6" id="KW-1185">Reference proteome</keyword>
<dbReference type="InterPro" id="IPR008278">
    <property type="entry name" value="4-PPantetheinyl_Trfase_dom"/>
</dbReference>
<dbReference type="InterPro" id="IPR055066">
    <property type="entry name" value="AASDHPPT_N"/>
</dbReference>
<protein>
    <submittedName>
        <fullName evidence="5">4'-phosphopantetheinyl transferase superfamily protein</fullName>
    </submittedName>
</protein>
<accession>A0ABU4GS45</accession>
<feature type="domain" description="4'-phosphopantetheinyl transferase" evidence="3">
    <location>
        <begin position="110"/>
        <end position="207"/>
    </location>
</feature>